<dbReference type="Proteomes" id="UP000549394">
    <property type="component" value="Unassembled WGS sequence"/>
</dbReference>
<keyword evidence="4" id="KW-1185">Reference proteome</keyword>
<feature type="domain" description="Endonuclease/exonuclease/phosphatase" evidence="1">
    <location>
        <begin position="244"/>
        <end position="518"/>
    </location>
</feature>
<proteinExistence type="predicted"/>
<organism evidence="3 4">
    <name type="scientific">Dimorphilus gyrociliatus</name>
    <dbReference type="NCBI Taxonomy" id="2664684"/>
    <lineage>
        <taxon>Eukaryota</taxon>
        <taxon>Metazoa</taxon>
        <taxon>Spiralia</taxon>
        <taxon>Lophotrochozoa</taxon>
        <taxon>Annelida</taxon>
        <taxon>Polychaeta</taxon>
        <taxon>Polychaeta incertae sedis</taxon>
        <taxon>Dinophilidae</taxon>
        <taxon>Dimorphilus</taxon>
    </lineage>
</organism>
<dbReference type="Pfam" id="PF03372">
    <property type="entry name" value="Exo_endo_phos"/>
    <property type="match status" value="1"/>
</dbReference>
<dbReference type="PANTHER" id="PTHR12121:SF37">
    <property type="entry name" value="2',5'-PHOSPHODIESTERASE 12"/>
    <property type="match status" value="1"/>
</dbReference>
<dbReference type="AlphaFoldDB" id="A0A7I8VUK2"/>
<evidence type="ECO:0000259" key="2">
    <source>
        <dbReference type="Pfam" id="PF21171"/>
    </source>
</evidence>
<evidence type="ECO:0000313" key="4">
    <source>
        <dbReference type="Proteomes" id="UP000549394"/>
    </source>
</evidence>
<accession>A0A7I8VUK2</accession>
<dbReference type="InterPro" id="IPR048821">
    <property type="entry name" value="PDE12-like_N"/>
</dbReference>
<reference evidence="3 4" key="1">
    <citation type="submission" date="2020-08" db="EMBL/GenBank/DDBJ databases">
        <authorList>
            <person name="Hejnol A."/>
        </authorList>
    </citation>
    <scope>NUCLEOTIDE SEQUENCE [LARGE SCALE GENOMIC DNA]</scope>
</reference>
<dbReference type="OrthoDB" id="412787at2759"/>
<dbReference type="GO" id="GO:0000175">
    <property type="term" value="F:3'-5'-RNA exonuclease activity"/>
    <property type="evidence" value="ECO:0007669"/>
    <property type="project" value="TreeGrafter"/>
</dbReference>
<sequence length="528" mass="60503">MSLSTVYVRNVDDEERIHINFTYKLNDKTREFNMNRSKTENLSETINRLSQNLIKWIEKSSKKKNKQDIQSPTEIDISLLEGDQVIDLSTKTGDAWKQDGIMKIADEKFKIEVNIPTIQSINLSSSILAGFPILFRVESDFTDLQISKFTWSKEVKKEVELQNGKRVVTTSWVELSNEREFRPSVNDIGCRIKCTILPRNKDKNGQEKSGESKCTISAGPGVCPFEERHLYTTEPCDKDSIRVVTYNVLAGLYADTDYSKAVLYPYCPAYALSTDYRKQLYIKELIGFNADIISLQELDKKIFYNDLQPKFVADYSIHLADCIEKDYNSDVKDKILSKDLLKEKIMPRKNTLQLIHVKCKGGNRDDILIGNTHSYFHPTADHIRVIQAYLSLKHMEMVLKNLKDVKPKIIFCGDFNSDPLSGAVQLLQDGKINNNHKAFFSDGEAQYVPNWNFESLFKFKSATGYPDYTNYIASFHGCLDYVFVESDKFEVLRTIPMPAHEHVTQMTALPNAVFPSDHLSLVCEVRPI</sequence>
<dbReference type="InterPro" id="IPR036691">
    <property type="entry name" value="Endo/exonu/phosph_ase_sf"/>
</dbReference>
<name>A0A7I8VUK2_9ANNE</name>
<comment type="caution">
    <text evidence="3">The sequence shown here is derived from an EMBL/GenBank/DDBJ whole genome shotgun (WGS) entry which is preliminary data.</text>
</comment>
<evidence type="ECO:0000313" key="3">
    <source>
        <dbReference type="EMBL" id="CAD5119216.1"/>
    </source>
</evidence>
<protein>
    <submittedName>
        <fullName evidence="3">DgyrCDS7848</fullName>
    </submittedName>
</protein>
<feature type="domain" description="2',5'-phosphodiesterase 12-like N-terminal" evidence="2">
    <location>
        <begin position="116"/>
        <end position="216"/>
    </location>
</feature>
<dbReference type="Pfam" id="PF21171">
    <property type="entry name" value="PDE12-like_N"/>
    <property type="match status" value="1"/>
</dbReference>
<dbReference type="GO" id="GO:0000288">
    <property type="term" value="P:nuclear-transcribed mRNA catabolic process, deadenylation-dependent decay"/>
    <property type="evidence" value="ECO:0007669"/>
    <property type="project" value="TreeGrafter"/>
</dbReference>
<evidence type="ECO:0000259" key="1">
    <source>
        <dbReference type="Pfam" id="PF03372"/>
    </source>
</evidence>
<dbReference type="EMBL" id="CAJFCJ010000009">
    <property type="protein sequence ID" value="CAD5119216.1"/>
    <property type="molecule type" value="Genomic_DNA"/>
</dbReference>
<dbReference type="SUPFAM" id="SSF56219">
    <property type="entry name" value="DNase I-like"/>
    <property type="match status" value="1"/>
</dbReference>
<dbReference type="InterPro" id="IPR050410">
    <property type="entry name" value="CCR4/nocturin_mRNA_transcr"/>
</dbReference>
<dbReference type="GO" id="GO:0005739">
    <property type="term" value="C:mitochondrion"/>
    <property type="evidence" value="ECO:0007669"/>
    <property type="project" value="TreeGrafter"/>
</dbReference>
<dbReference type="InterPro" id="IPR005135">
    <property type="entry name" value="Endo/exonuclease/phosphatase"/>
</dbReference>
<gene>
    <name evidence="3" type="ORF">DGYR_LOCUS7488</name>
</gene>
<dbReference type="PANTHER" id="PTHR12121">
    <property type="entry name" value="CARBON CATABOLITE REPRESSOR PROTEIN 4"/>
    <property type="match status" value="1"/>
</dbReference>
<dbReference type="Gene3D" id="3.60.10.10">
    <property type="entry name" value="Endonuclease/exonuclease/phosphatase"/>
    <property type="match status" value="1"/>
</dbReference>